<name>A0A212LY44_9FIRM</name>
<feature type="chain" id="PRO_5013007620" evidence="1">
    <location>
        <begin position="21"/>
        <end position="146"/>
    </location>
</feature>
<organism evidence="2">
    <name type="scientific">uncultured Sporomusa sp</name>
    <dbReference type="NCBI Taxonomy" id="307249"/>
    <lineage>
        <taxon>Bacteria</taxon>
        <taxon>Bacillati</taxon>
        <taxon>Bacillota</taxon>
        <taxon>Negativicutes</taxon>
        <taxon>Selenomonadales</taxon>
        <taxon>Sporomusaceae</taxon>
        <taxon>Sporomusa</taxon>
        <taxon>environmental samples</taxon>
    </lineage>
</organism>
<dbReference type="EMBL" id="FMJE01000005">
    <property type="protein sequence ID" value="SCM82451.1"/>
    <property type="molecule type" value="Genomic_DNA"/>
</dbReference>
<evidence type="ECO:0000256" key="1">
    <source>
        <dbReference type="SAM" id="SignalP"/>
    </source>
</evidence>
<dbReference type="AlphaFoldDB" id="A0A212LY44"/>
<evidence type="ECO:0000313" key="2">
    <source>
        <dbReference type="EMBL" id="SCM82451.1"/>
    </source>
</evidence>
<gene>
    <name evidence="2" type="ORF">KL86SPO_50222</name>
</gene>
<proteinExistence type="predicted"/>
<protein>
    <submittedName>
        <fullName evidence="2">Uncharacterized protein</fullName>
    </submittedName>
</protein>
<keyword evidence="1" id="KW-0732">Signal</keyword>
<sequence>MKKALLLICLLFCLCMPVYAAEVDDAKEIVSMSNEVHYWVADIDKLHKKCKAFTETYPKGLVTREVVKLHITVLNIMGIYHDTDRLGDGAWMKFYNNPENRRQYPDIDRRMQAEYGWSNDNLILVLWDYGKERQKNLEIAITENFQ</sequence>
<feature type="signal peptide" evidence="1">
    <location>
        <begin position="1"/>
        <end position="20"/>
    </location>
</feature>
<dbReference type="RefSeq" id="WP_288185125.1">
    <property type="nucleotide sequence ID" value="NZ_LT608335.1"/>
</dbReference>
<accession>A0A212LY44</accession>
<reference evidence="2" key="1">
    <citation type="submission" date="2016-08" db="EMBL/GenBank/DDBJ databases">
        <authorList>
            <person name="Seilhamer J.J."/>
        </authorList>
    </citation>
    <scope>NUCLEOTIDE SEQUENCE</scope>
    <source>
        <strain evidence="2">86</strain>
    </source>
</reference>